<gene>
    <name evidence="1" type="ORF">SEA_TAPTIC_67</name>
</gene>
<name>A0A1J0MDX0_9CAUD</name>
<dbReference type="GO" id="GO:0004519">
    <property type="term" value="F:endonuclease activity"/>
    <property type="evidence" value="ECO:0007669"/>
    <property type="project" value="UniProtKB-KW"/>
</dbReference>
<keyword evidence="1" id="KW-0540">Nuclease</keyword>
<evidence type="ECO:0000313" key="1">
    <source>
        <dbReference type="EMBL" id="APD19297.1"/>
    </source>
</evidence>
<keyword evidence="1" id="KW-0255">Endonuclease</keyword>
<keyword evidence="2" id="KW-1185">Reference proteome</keyword>
<sequence length="112" mass="12117">MPNGNARGNSRDRARRRAFLLSPEGGWGGDGETVPCWECGVLCGPDDVDLVCDRIIPGERGGSYFDPGNVAPHCTLCSHRQGQRRTVAITRQRRLSGVDSMIVAVSPGRQPI</sequence>
<evidence type="ECO:0000313" key="2">
    <source>
        <dbReference type="Proteomes" id="UP000225735"/>
    </source>
</evidence>
<keyword evidence="1" id="KW-0378">Hydrolase</keyword>
<reference evidence="1 2" key="1">
    <citation type="submission" date="2016-11" db="EMBL/GenBank/DDBJ databases">
        <authorList>
            <person name="Seier E.R."/>
            <person name="Hipwell C.M."/>
            <person name="Kelliher A.B."/>
            <person name="Lando N.A."/>
            <person name="Tsaousis B.E."/>
            <person name="Esposito E.C."/>
            <person name="Heckman E.L."/>
            <person name="Mageeney C.M."/>
            <person name="Kenna M.A."/>
            <person name="Ware V.C."/>
            <person name="Garlena R.A."/>
            <person name="Russell D.A."/>
            <person name="Pope W.H."/>
            <person name="Jacobs-Sera D."/>
            <person name="Hendrix R.W."/>
            <person name="Hatfull G.F."/>
        </authorList>
    </citation>
    <scope>NUCLEOTIDE SEQUENCE [LARGE SCALE GENOMIC DNA]</scope>
</reference>
<proteinExistence type="predicted"/>
<organism evidence="1 2">
    <name type="scientific">Mycobacterium phage Taptic</name>
    <dbReference type="NCBI Taxonomy" id="1920305"/>
    <lineage>
        <taxon>Viruses</taxon>
        <taxon>Duplodnaviria</taxon>
        <taxon>Heunggongvirae</taxon>
        <taxon>Uroviricota</taxon>
        <taxon>Caudoviricetes</taxon>
        <taxon>Northamptonvirus</taxon>
        <taxon>Northamptonvirus taptic</taxon>
    </lineage>
</organism>
<accession>A0A1J0MDX0</accession>
<dbReference type="Gene3D" id="1.10.30.50">
    <property type="match status" value="1"/>
</dbReference>
<dbReference type="Proteomes" id="UP000225735">
    <property type="component" value="Segment"/>
</dbReference>
<protein>
    <submittedName>
        <fullName evidence="1">HNH endonuclease</fullName>
    </submittedName>
</protein>
<dbReference type="EMBL" id="KY130461">
    <property type="protein sequence ID" value="APD19297.1"/>
    <property type="molecule type" value="Genomic_DNA"/>
</dbReference>